<protein>
    <submittedName>
        <fullName evidence="1">Uncharacterized protein</fullName>
    </submittedName>
</protein>
<comment type="caution">
    <text evidence="1">The sequence shown here is derived from an EMBL/GenBank/DDBJ whole genome shotgun (WGS) entry which is preliminary data.</text>
</comment>
<evidence type="ECO:0000313" key="2">
    <source>
        <dbReference type="Proteomes" id="UP000489600"/>
    </source>
</evidence>
<dbReference type="AlphaFoldDB" id="A0A565ARE0"/>
<proteinExistence type="predicted"/>
<dbReference type="Proteomes" id="UP000489600">
    <property type="component" value="Unassembled WGS sequence"/>
</dbReference>
<keyword evidence="2" id="KW-1185">Reference proteome</keyword>
<dbReference type="EMBL" id="CABITT030000001">
    <property type="protein sequence ID" value="VVA91114.1"/>
    <property type="molecule type" value="Genomic_DNA"/>
</dbReference>
<accession>A0A565ARE0</accession>
<gene>
    <name evidence="1" type="ORF">ANE_LOCUS1559</name>
</gene>
<organism evidence="1 2">
    <name type="scientific">Arabis nemorensis</name>
    <dbReference type="NCBI Taxonomy" id="586526"/>
    <lineage>
        <taxon>Eukaryota</taxon>
        <taxon>Viridiplantae</taxon>
        <taxon>Streptophyta</taxon>
        <taxon>Embryophyta</taxon>
        <taxon>Tracheophyta</taxon>
        <taxon>Spermatophyta</taxon>
        <taxon>Magnoliopsida</taxon>
        <taxon>eudicotyledons</taxon>
        <taxon>Gunneridae</taxon>
        <taxon>Pentapetalae</taxon>
        <taxon>rosids</taxon>
        <taxon>malvids</taxon>
        <taxon>Brassicales</taxon>
        <taxon>Brassicaceae</taxon>
        <taxon>Arabideae</taxon>
        <taxon>Arabis</taxon>
    </lineage>
</organism>
<sequence length="86" mass="9923">MKLRWCRRSSVKMTRSSLEGPVSLTRKSVSPRRCVSSTRHNLPELPFLANSRRTQPLTISGEVGVMMRALSVSPPLELSRRRLRFW</sequence>
<evidence type="ECO:0000313" key="1">
    <source>
        <dbReference type="EMBL" id="VVA91114.1"/>
    </source>
</evidence>
<reference evidence="1" key="1">
    <citation type="submission" date="2019-07" db="EMBL/GenBank/DDBJ databases">
        <authorList>
            <person name="Dittberner H."/>
        </authorList>
    </citation>
    <scope>NUCLEOTIDE SEQUENCE [LARGE SCALE GENOMIC DNA]</scope>
</reference>
<name>A0A565ARE0_9BRAS</name>